<name>A0A4S4AWF4_9RHOO</name>
<dbReference type="GO" id="GO:0046872">
    <property type="term" value="F:metal ion binding"/>
    <property type="evidence" value="ECO:0007669"/>
    <property type="project" value="UniProtKB-KW"/>
</dbReference>
<dbReference type="Pfam" id="PF00403">
    <property type="entry name" value="HMA"/>
    <property type="match status" value="1"/>
</dbReference>
<gene>
    <name evidence="3" type="ORF">E6O51_03435</name>
</gene>
<dbReference type="Proteomes" id="UP000307956">
    <property type="component" value="Unassembled WGS sequence"/>
</dbReference>
<dbReference type="Gene3D" id="3.30.70.100">
    <property type="match status" value="1"/>
</dbReference>
<keyword evidence="4" id="KW-1185">Reference proteome</keyword>
<dbReference type="PANTHER" id="PTHR46594:SF4">
    <property type="entry name" value="P-TYPE CATION-TRANSPORTING ATPASE"/>
    <property type="match status" value="1"/>
</dbReference>
<dbReference type="AlphaFoldDB" id="A0A4S4AWF4"/>
<dbReference type="InterPro" id="IPR006121">
    <property type="entry name" value="HMA_dom"/>
</dbReference>
<reference evidence="3 4" key="1">
    <citation type="submission" date="2019-04" db="EMBL/GenBank/DDBJ databases">
        <title>Azoarcus rhizosphaerae sp. nov. isolated from rhizosphere of Ficus religiosa.</title>
        <authorList>
            <person name="Lin S.-Y."/>
            <person name="Hameed A."/>
            <person name="Hsu Y.-H."/>
            <person name="Young C.-C."/>
        </authorList>
    </citation>
    <scope>NUCLEOTIDE SEQUENCE [LARGE SCALE GENOMIC DNA]</scope>
    <source>
        <strain evidence="3 4">CC-YHH848</strain>
    </source>
</reference>
<dbReference type="PROSITE" id="PS01047">
    <property type="entry name" value="HMA_1"/>
    <property type="match status" value="1"/>
</dbReference>
<evidence type="ECO:0000256" key="1">
    <source>
        <dbReference type="ARBA" id="ARBA00022723"/>
    </source>
</evidence>
<dbReference type="FunFam" id="3.30.70.100:FF:000001">
    <property type="entry name" value="ATPase copper transporting beta"/>
    <property type="match status" value="1"/>
</dbReference>
<evidence type="ECO:0000259" key="2">
    <source>
        <dbReference type="PROSITE" id="PS50846"/>
    </source>
</evidence>
<feature type="domain" description="HMA" evidence="2">
    <location>
        <begin position="2"/>
        <end position="68"/>
    </location>
</feature>
<dbReference type="PRINTS" id="PR00942">
    <property type="entry name" value="CUATPASEI"/>
</dbReference>
<dbReference type="PROSITE" id="PS50846">
    <property type="entry name" value="HMA_2"/>
    <property type="match status" value="1"/>
</dbReference>
<organism evidence="3 4">
    <name type="scientific">Pseudothauera rhizosphaerae</name>
    <dbReference type="NCBI Taxonomy" id="2565932"/>
    <lineage>
        <taxon>Bacteria</taxon>
        <taxon>Pseudomonadati</taxon>
        <taxon>Pseudomonadota</taxon>
        <taxon>Betaproteobacteria</taxon>
        <taxon>Rhodocyclales</taxon>
        <taxon>Zoogloeaceae</taxon>
        <taxon>Pseudothauera</taxon>
    </lineage>
</organism>
<protein>
    <submittedName>
        <fullName evidence="3">Heavy-metal-associated domain-containing protein</fullName>
    </submittedName>
</protein>
<dbReference type="InterPro" id="IPR017969">
    <property type="entry name" value="Heavy-metal-associated_CS"/>
</dbReference>
<accession>A0A4S4AWF4</accession>
<dbReference type="PANTHER" id="PTHR46594">
    <property type="entry name" value="P-TYPE CATION-TRANSPORTING ATPASE"/>
    <property type="match status" value="1"/>
</dbReference>
<dbReference type="SUPFAM" id="SSF55008">
    <property type="entry name" value="HMA, heavy metal-associated domain"/>
    <property type="match status" value="1"/>
</dbReference>
<dbReference type="EMBL" id="SSOD01000002">
    <property type="protein sequence ID" value="THF64374.1"/>
    <property type="molecule type" value="Genomic_DNA"/>
</dbReference>
<proteinExistence type="predicted"/>
<keyword evidence="1" id="KW-0479">Metal-binding</keyword>
<dbReference type="RefSeq" id="WP_136383563.1">
    <property type="nucleotide sequence ID" value="NZ_SSOD01000002.1"/>
</dbReference>
<comment type="caution">
    <text evidence="3">The sequence shown here is derived from an EMBL/GenBank/DDBJ whole genome shotgun (WGS) entry which is preliminary data.</text>
</comment>
<sequence length="69" mass="7080">MSEVTIKVEGMSCGGCVRNVTGVLKALPGVSEAEVSLEGASARVNYDPAQVTPEQLRTAVEAAGFDSPV</sequence>
<dbReference type="OrthoDB" id="9813965at2"/>
<dbReference type="InterPro" id="IPR036163">
    <property type="entry name" value="HMA_dom_sf"/>
</dbReference>
<evidence type="ECO:0000313" key="4">
    <source>
        <dbReference type="Proteomes" id="UP000307956"/>
    </source>
</evidence>
<dbReference type="CDD" id="cd00371">
    <property type="entry name" value="HMA"/>
    <property type="match status" value="1"/>
</dbReference>
<evidence type="ECO:0000313" key="3">
    <source>
        <dbReference type="EMBL" id="THF64374.1"/>
    </source>
</evidence>